<dbReference type="AlphaFoldDB" id="A0A674MCQ2"/>
<dbReference type="FunFam" id="1.25.40.10:FF:000176">
    <property type="entry name" value="dynein assembly factor 4, axonemal isoform X1"/>
    <property type="match status" value="1"/>
</dbReference>
<dbReference type="CTD" id="161582"/>
<proteinExistence type="predicted"/>
<evidence type="ECO:0000256" key="8">
    <source>
        <dbReference type="ARBA" id="ARBA00023273"/>
    </source>
</evidence>
<keyword evidence="15" id="KW-1185">Reference proteome</keyword>
<dbReference type="PANTHER" id="PTHR46492">
    <property type="entry name" value="DYNEIN ASSEMBLY FACTOR 4, AXONEMAL"/>
    <property type="match status" value="1"/>
</dbReference>
<evidence type="ECO:0000256" key="4">
    <source>
        <dbReference type="ARBA" id="ARBA00022737"/>
    </source>
</evidence>
<dbReference type="OMA" id="ELAAWHF"/>
<dbReference type="PROSITE" id="PS50005">
    <property type="entry name" value="TPR"/>
    <property type="match status" value="1"/>
</dbReference>
<dbReference type="GO" id="GO:0043005">
    <property type="term" value="C:neuron projection"/>
    <property type="evidence" value="ECO:0007669"/>
    <property type="project" value="UniProtKB-SubCell"/>
</dbReference>
<accession>A0A674MCQ2</accession>
<dbReference type="InterPro" id="IPR011990">
    <property type="entry name" value="TPR-like_helical_dom_sf"/>
</dbReference>
<dbReference type="RefSeq" id="XP_029687967.1">
    <property type="nucleotide sequence ID" value="XM_029832107.1"/>
</dbReference>
<dbReference type="Proteomes" id="UP000005226">
    <property type="component" value="Unplaced"/>
</dbReference>
<dbReference type="GO" id="GO:0007507">
    <property type="term" value="P:heart development"/>
    <property type="evidence" value="ECO:0007669"/>
    <property type="project" value="TreeGrafter"/>
</dbReference>
<dbReference type="OrthoDB" id="348005at2759"/>
<dbReference type="GeneTree" id="ENSGT00390000004930"/>
<evidence type="ECO:0000256" key="9">
    <source>
        <dbReference type="ARBA" id="ARBA00024190"/>
    </source>
</evidence>
<evidence type="ECO:0000313" key="15">
    <source>
        <dbReference type="Proteomes" id="UP000005226"/>
    </source>
</evidence>
<dbReference type="Pfam" id="PF04969">
    <property type="entry name" value="CS"/>
    <property type="match status" value="1"/>
</dbReference>
<organism evidence="14 15">
    <name type="scientific">Takifugu rubripes</name>
    <name type="common">Japanese pufferfish</name>
    <name type="synonym">Fugu rubripes</name>
    <dbReference type="NCBI Taxonomy" id="31033"/>
    <lineage>
        <taxon>Eukaryota</taxon>
        <taxon>Metazoa</taxon>
        <taxon>Chordata</taxon>
        <taxon>Craniata</taxon>
        <taxon>Vertebrata</taxon>
        <taxon>Euteleostomi</taxon>
        <taxon>Actinopterygii</taxon>
        <taxon>Neopterygii</taxon>
        <taxon>Teleostei</taxon>
        <taxon>Neoteleostei</taxon>
        <taxon>Acanthomorphata</taxon>
        <taxon>Eupercaria</taxon>
        <taxon>Tetraodontiformes</taxon>
        <taxon>Tetradontoidea</taxon>
        <taxon>Tetraodontidae</taxon>
        <taxon>Takifugu</taxon>
    </lineage>
</organism>
<dbReference type="GeneID" id="105418493"/>
<feature type="repeat" description="TPR" evidence="11">
    <location>
        <begin position="324"/>
        <end position="357"/>
    </location>
</feature>
<keyword evidence="6" id="KW-0524">Neurogenesis</keyword>
<dbReference type="GO" id="GO:0003351">
    <property type="term" value="P:epithelial cilium movement involved in extracellular fluid movement"/>
    <property type="evidence" value="ECO:0007669"/>
    <property type="project" value="TreeGrafter"/>
</dbReference>
<keyword evidence="3" id="KW-0963">Cytoplasm</keyword>
<dbReference type="InParanoid" id="A0A674MCQ2"/>
<dbReference type="SUPFAM" id="SSF48452">
    <property type="entry name" value="TPR-like"/>
    <property type="match status" value="1"/>
</dbReference>
<dbReference type="Gene3D" id="1.25.40.10">
    <property type="entry name" value="Tetratricopeptide repeat domain"/>
    <property type="match status" value="1"/>
</dbReference>
<dbReference type="GO" id="GO:0036158">
    <property type="term" value="P:outer dynein arm assembly"/>
    <property type="evidence" value="ECO:0007669"/>
    <property type="project" value="TreeGrafter"/>
</dbReference>
<dbReference type="GO" id="GO:0007399">
    <property type="term" value="P:nervous system development"/>
    <property type="evidence" value="ECO:0007669"/>
    <property type="project" value="UniProtKB-KW"/>
</dbReference>
<evidence type="ECO:0000256" key="10">
    <source>
        <dbReference type="ARBA" id="ARBA00024430"/>
    </source>
</evidence>
<dbReference type="CDD" id="cd06469">
    <property type="entry name" value="p23_DYX1C1_like"/>
    <property type="match status" value="1"/>
</dbReference>
<dbReference type="InterPro" id="IPR052004">
    <property type="entry name" value="Dynein_assembly_factor_4"/>
</dbReference>
<evidence type="ECO:0000259" key="13">
    <source>
        <dbReference type="PROSITE" id="PS51203"/>
    </source>
</evidence>
<keyword evidence="5 11" id="KW-0802">TPR repeat</keyword>
<dbReference type="SMART" id="SM00028">
    <property type="entry name" value="TPR"/>
    <property type="match status" value="3"/>
</dbReference>
<feature type="compositionally biased region" description="Basic and acidic residues" evidence="12">
    <location>
        <begin position="164"/>
        <end position="177"/>
    </location>
</feature>
<dbReference type="GO" id="GO:0120293">
    <property type="term" value="C:dynein axonemal particle"/>
    <property type="evidence" value="ECO:0007669"/>
    <property type="project" value="UniProtKB-SubCell"/>
</dbReference>
<dbReference type="InterPro" id="IPR007052">
    <property type="entry name" value="CS_dom"/>
</dbReference>
<evidence type="ECO:0000256" key="6">
    <source>
        <dbReference type="ARBA" id="ARBA00022902"/>
    </source>
</evidence>
<dbReference type="Gene3D" id="2.60.40.790">
    <property type="match status" value="1"/>
</dbReference>
<dbReference type="SUPFAM" id="SSF49764">
    <property type="entry name" value="HSP20-like chaperones"/>
    <property type="match status" value="1"/>
</dbReference>
<evidence type="ECO:0000256" key="12">
    <source>
        <dbReference type="SAM" id="MobiDB-lite"/>
    </source>
</evidence>
<protein>
    <recommendedName>
        <fullName evidence="10">Dynein axonemal assembly factor 4</fullName>
    </recommendedName>
</protein>
<dbReference type="InterPro" id="IPR037894">
    <property type="entry name" value="CS_DYX1C1"/>
</dbReference>
<evidence type="ECO:0000256" key="5">
    <source>
        <dbReference type="ARBA" id="ARBA00022803"/>
    </source>
</evidence>
<comment type="subcellular location">
    <subcellularLocation>
        <location evidence="2">Cell projection</location>
        <location evidence="2">Neuron projection</location>
    </subcellularLocation>
    <subcellularLocation>
        <location evidence="9">Dynein axonemal particle</location>
    </subcellularLocation>
    <subcellularLocation>
        <location evidence="1">Nucleus</location>
    </subcellularLocation>
</comment>
<evidence type="ECO:0000256" key="3">
    <source>
        <dbReference type="ARBA" id="ARBA00022490"/>
    </source>
</evidence>
<dbReference type="GO" id="GO:0005634">
    <property type="term" value="C:nucleus"/>
    <property type="evidence" value="ECO:0007669"/>
    <property type="project" value="UniProtKB-SubCell"/>
</dbReference>
<dbReference type="GO" id="GO:0007368">
    <property type="term" value="P:determination of left/right symmetry"/>
    <property type="evidence" value="ECO:0007669"/>
    <property type="project" value="TreeGrafter"/>
</dbReference>
<dbReference type="PANTHER" id="PTHR46492:SF1">
    <property type="entry name" value="DYNEIN AXONEMAL ASSEMBLY FACTOR 4"/>
    <property type="match status" value="1"/>
</dbReference>
<evidence type="ECO:0000256" key="11">
    <source>
        <dbReference type="PROSITE-ProRule" id="PRU00339"/>
    </source>
</evidence>
<reference evidence="14" key="3">
    <citation type="submission" date="2025-09" db="UniProtKB">
        <authorList>
            <consortium name="Ensembl"/>
        </authorList>
    </citation>
    <scope>IDENTIFICATION</scope>
</reference>
<dbReference type="InterPro" id="IPR019734">
    <property type="entry name" value="TPR_rpt"/>
</dbReference>
<dbReference type="InterPro" id="IPR008978">
    <property type="entry name" value="HSP20-like_chaperone"/>
</dbReference>
<feature type="region of interest" description="Disordered" evidence="12">
    <location>
        <begin position="156"/>
        <end position="198"/>
    </location>
</feature>
<dbReference type="GO" id="GO:0036159">
    <property type="term" value="P:inner dynein arm assembly"/>
    <property type="evidence" value="ECO:0007669"/>
    <property type="project" value="TreeGrafter"/>
</dbReference>
<dbReference type="KEGG" id="tru:105418493"/>
<evidence type="ECO:0000313" key="14">
    <source>
        <dbReference type="Ensembl" id="ENSTRUP00000058810.1"/>
    </source>
</evidence>
<evidence type="ECO:0000256" key="2">
    <source>
        <dbReference type="ARBA" id="ARBA00004487"/>
    </source>
</evidence>
<dbReference type="Ensembl" id="ENSTRUT00000068408.1">
    <property type="protein sequence ID" value="ENSTRUP00000058810.1"/>
    <property type="gene ID" value="ENSTRUG00000033335.1"/>
</dbReference>
<dbReference type="GO" id="GO:0005576">
    <property type="term" value="C:extracellular region"/>
    <property type="evidence" value="ECO:0007669"/>
    <property type="project" value="GOC"/>
</dbReference>
<keyword evidence="4" id="KW-0677">Repeat</keyword>
<gene>
    <name evidence="14" type="primary">dnaaf4</name>
</gene>
<evidence type="ECO:0000256" key="1">
    <source>
        <dbReference type="ARBA" id="ARBA00004123"/>
    </source>
</evidence>
<keyword evidence="8" id="KW-0966">Cell projection</keyword>
<reference evidence="14" key="1">
    <citation type="journal article" date="2011" name="Genome Biol. Evol.">
        <title>Integration of the genetic map and genome assembly of fugu facilitates insights into distinct features of genome evolution in teleosts and mammals.</title>
        <authorList>
            <person name="Kai W."/>
            <person name="Kikuchi K."/>
            <person name="Tohari S."/>
            <person name="Chew A.K."/>
            <person name="Tay A."/>
            <person name="Fujiwara A."/>
            <person name="Hosoya S."/>
            <person name="Suetake H."/>
            <person name="Naruse K."/>
            <person name="Brenner S."/>
            <person name="Suzuki Y."/>
            <person name="Venkatesh B."/>
        </authorList>
    </citation>
    <scope>NUCLEOTIDE SEQUENCE [LARGE SCALE GENOMIC DNA]</scope>
</reference>
<sequence length="389" mass="43869">MPLNFSNWSWTQSESTVYVTLPLRGAAAGKVDIVLTQDYLKVHHPPYLFEAFLLQPIDDVGSSARVTDSAVFLRLLKRTPEPWEGLLTHAGEEATKRLREKALLSYQEKLRSESRLRAESSRADSKYALKTMMKLEEKQQARIKELKETEQERVSAELRAWQQKPEEPAGKRPEDRRGRKLQSCLEPPAPRAPGRIGVTFTPRVFPTALRESRVAQEEEWLRRQAEARQVEAADDAELKELEEPQRNPAWLKDKGEKCFLREDYLGALNAYGLALRLNPKSPALYSNRAACHLKLKNLHKSIEDSSQALHLLAPPVDANAAARARAHARRGAAFCQLQLYAEGLQDYQAAVAITPSNQALQADVQKIRDTIQGSADITNTPKLDPQKLL</sequence>
<reference evidence="14" key="2">
    <citation type="submission" date="2025-08" db="UniProtKB">
        <authorList>
            <consortium name="Ensembl"/>
        </authorList>
    </citation>
    <scope>IDENTIFICATION</scope>
</reference>
<evidence type="ECO:0000256" key="7">
    <source>
        <dbReference type="ARBA" id="ARBA00023242"/>
    </source>
</evidence>
<keyword evidence="7" id="KW-0539">Nucleus</keyword>
<dbReference type="PROSITE" id="PS51203">
    <property type="entry name" value="CS"/>
    <property type="match status" value="1"/>
</dbReference>
<name>A0A674MCQ2_TAKRU</name>
<dbReference type="GO" id="GO:0030331">
    <property type="term" value="F:nuclear estrogen receptor binding"/>
    <property type="evidence" value="ECO:0007669"/>
    <property type="project" value="TreeGrafter"/>
</dbReference>
<feature type="domain" description="CS" evidence="13">
    <location>
        <begin position="3"/>
        <end position="87"/>
    </location>
</feature>